<dbReference type="Pfam" id="PF07841">
    <property type="entry name" value="DM4_12"/>
    <property type="match status" value="1"/>
</dbReference>
<evidence type="ECO:0000256" key="1">
    <source>
        <dbReference type="SAM" id="Phobius"/>
    </source>
</evidence>
<keyword evidence="1" id="KW-0812">Transmembrane</keyword>
<comment type="caution">
    <text evidence="2">The sequence shown here is derived from an EMBL/GenBank/DDBJ whole genome shotgun (WGS) entry which is preliminary data.</text>
</comment>
<proteinExistence type="predicted"/>
<feature type="transmembrane region" description="Helical" evidence="1">
    <location>
        <begin position="12"/>
        <end position="32"/>
    </location>
</feature>
<dbReference type="EMBL" id="JAAOIC020000020">
    <property type="protein sequence ID" value="KAG8040645.1"/>
    <property type="molecule type" value="Genomic_DNA"/>
</dbReference>
<keyword evidence="1" id="KW-1133">Transmembrane helix</keyword>
<evidence type="ECO:0000313" key="2">
    <source>
        <dbReference type="EMBL" id="KAG8040645.1"/>
    </source>
</evidence>
<organism evidence="2 3">
    <name type="scientific">Cotesia typhae</name>
    <dbReference type="NCBI Taxonomy" id="2053667"/>
    <lineage>
        <taxon>Eukaryota</taxon>
        <taxon>Metazoa</taxon>
        <taxon>Ecdysozoa</taxon>
        <taxon>Arthropoda</taxon>
        <taxon>Hexapoda</taxon>
        <taxon>Insecta</taxon>
        <taxon>Pterygota</taxon>
        <taxon>Neoptera</taxon>
        <taxon>Endopterygota</taxon>
        <taxon>Hymenoptera</taxon>
        <taxon>Apocrita</taxon>
        <taxon>Ichneumonoidea</taxon>
        <taxon>Braconidae</taxon>
        <taxon>Microgastrinae</taxon>
        <taxon>Cotesia</taxon>
    </lineage>
</organism>
<name>A0A8J5R6B7_9HYME</name>
<dbReference type="OrthoDB" id="6371365at2759"/>
<keyword evidence="1" id="KW-0472">Membrane</keyword>
<keyword evidence="3" id="KW-1185">Reference proteome</keyword>
<gene>
    <name evidence="2" type="ORF">G9C98_002641</name>
</gene>
<dbReference type="Proteomes" id="UP000729913">
    <property type="component" value="Unassembled WGS sequence"/>
</dbReference>
<dbReference type="InterPro" id="IPR006631">
    <property type="entry name" value="DM4_12"/>
</dbReference>
<reference evidence="2" key="2">
    <citation type="submission" date="2021-04" db="EMBL/GenBank/DDBJ databases">
        <title>Genome-wide patterns of bracovirus chromosomal integration into multiple host tissues during parasitism.</title>
        <authorList>
            <person name="Chebbi M.A.C."/>
        </authorList>
    </citation>
    <scope>NUCLEOTIDE SEQUENCE</scope>
    <source>
        <tissue evidence="2">Whole body</tissue>
    </source>
</reference>
<protein>
    <submittedName>
        <fullName evidence="2">Uncharacterized protein</fullName>
    </submittedName>
</protein>
<dbReference type="AlphaFoldDB" id="A0A8J5R6B7"/>
<accession>A0A8J5R6B7</accession>
<evidence type="ECO:0000313" key="3">
    <source>
        <dbReference type="Proteomes" id="UP000729913"/>
    </source>
</evidence>
<sequence>MVVDTGTVRLVIFIGMFLVFAGDYTSLINSVFGNGMERANSSIRLQTSSSNTERDSLITDGKKLNDDNVMSRREQIMMTIKTACLPKLICELTASSHQVQLSEMEKSLLNLIRDTSLSTMAEVASRYHFAAHMGQLIAGIEGQGCHNFYPTCPLPRSSVLSMMKKIRLR</sequence>
<reference evidence="2" key="1">
    <citation type="submission" date="2020-03" db="EMBL/GenBank/DDBJ databases">
        <authorList>
            <person name="Chebbi M.A."/>
            <person name="Drezen J.M."/>
        </authorList>
    </citation>
    <scope>NUCLEOTIDE SEQUENCE</scope>
    <source>
        <tissue evidence="2">Whole body</tissue>
    </source>
</reference>